<organism evidence="1 2">
    <name type="scientific">Pseudomonas umsongensis</name>
    <dbReference type="NCBI Taxonomy" id="198618"/>
    <lineage>
        <taxon>Bacteria</taxon>
        <taxon>Pseudomonadati</taxon>
        <taxon>Pseudomonadota</taxon>
        <taxon>Gammaproteobacteria</taxon>
        <taxon>Pseudomonadales</taxon>
        <taxon>Pseudomonadaceae</taxon>
        <taxon>Pseudomonas</taxon>
    </lineage>
</organism>
<sequence length="202" mass="23076">MACILRKPWGRNTELENLLRSEINTPLELSEISGSLVDVVSNKKYYIVIVCMNYDYDFIKKTYFDLVTAAPESAISVCYSVGNSYCISQPYLPKVGNPCHFCSVDRLINYEGYQSSRNAWSKLLQFCRSKHIAVPTSPLNVLQRSLLVGALIRKIKLLTSSDSELRYQDNILQETHVDFASTLVREASVAHWYMCDCLRLQK</sequence>
<dbReference type="GeneID" id="99803955"/>
<gene>
    <name evidence="1" type="ORF">HGP31_18270</name>
</gene>
<name>A0AAE6ZX58_9PSED</name>
<accession>A0AAE6ZX58</accession>
<evidence type="ECO:0000313" key="1">
    <source>
        <dbReference type="EMBL" id="QJC80168.1"/>
    </source>
</evidence>
<dbReference type="AlphaFoldDB" id="A0AAE6ZX58"/>
<reference evidence="1 2" key="1">
    <citation type="submission" date="2020-04" db="EMBL/GenBank/DDBJ databases">
        <authorList>
            <person name="Yao Y."/>
            <person name="He Z."/>
        </authorList>
    </citation>
    <scope>NUCLEOTIDE SEQUENCE [LARGE SCALE GENOMIC DNA]</scope>
    <source>
        <strain evidence="1 2">CY-1</strain>
    </source>
</reference>
<dbReference type="RefSeq" id="WP_168758349.1">
    <property type="nucleotide sequence ID" value="NZ_CP051487.1"/>
</dbReference>
<dbReference type="InterPro" id="IPR030956">
    <property type="entry name" value="McbB"/>
</dbReference>
<dbReference type="EMBL" id="CP051487">
    <property type="protein sequence ID" value="QJC80168.1"/>
    <property type="molecule type" value="Genomic_DNA"/>
</dbReference>
<dbReference type="KEGG" id="pum:HGP31_18270"/>
<proteinExistence type="predicted"/>
<dbReference type="Proteomes" id="UP000501367">
    <property type="component" value="Chromosome"/>
</dbReference>
<evidence type="ECO:0000313" key="2">
    <source>
        <dbReference type="Proteomes" id="UP000501367"/>
    </source>
</evidence>
<protein>
    <submittedName>
        <fullName evidence="1">McbB family protein</fullName>
    </submittedName>
</protein>
<dbReference type="NCBIfam" id="TIGR04424">
    <property type="entry name" value="metallo_McbB"/>
    <property type="match status" value="1"/>
</dbReference>